<dbReference type="PANTHER" id="PTHR37984">
    <property type="entry name" value="PROTEIN CBG26694"/>
    <property type="match status" value="1"/>
</dbReference>
<evidence type="ECO:0000256" key="6">
    <source>
        <dbReference type="ARBA" id="ARBA00022750"/>
    </source>
</evidence>
<feature type="compositionally biased region" description="Low complexity" evidence="16">
    <location>
        <begin position="104"/>
        <end position="119"/>
    </location>
</feature>
<dbReference type="InterPro" id="IPR045358">
    <property type="entry name" value="Ty3_capsid"/>
</dbReference>
<dbReference type="PANTHER" id="PTHR37984:SF5">
    <property type="entry name" value="PROTEIN NYNRIN-LIKE"/>
    <property type="match status" value="1"/>
</dbReference>
<feature type="domain" description="Reverse transcriptase" evidence="17">
    <location>
        <begin position="617"/>
        <end position="796"/>
    </location>
</feature>
<dbReference type="InterPro" id="IPR000477">
    <property type="entry name" value="RT_dom"/>
</dbReference>
<dbReference type="Proteomes" id="UP001231189">
    <property type="component" value="Unassembled WGS sequence"/>
</dbReference>
<keyword evidence="10" id="KW-0229">DNA integration</keyword>
<dbReference type="CDD" id="cd09274">
    <property type="entry name" value="RNase_HI_RT_Ty3"/>
    <property type="match status" value="1"/>
</dbReference>
<dbReference type="PROSITE" id="PS50994">
    <property type="entry name" value="INTEGRASE"/>
    <property type="match status" value="1"/>
</dbReference>
<evidence type="ECO:0000256" key="16">
    <source>
        <dbReference type="SAM" id="MobiDB-lite"/>
    </source>
</evidence>
<keyword evidence="5" id="KW-0479">Metal-binding</keyword>
<evidence type="ECO:0000313" key="20">
    <source>
        <dbReference type="Proteomes" id="UP001231189"/>
    </source>
</evidence>
<evidence type="ECO:0000256" key="14">
    <source>
        <dbReference type="ARBA" id="ARBA00023172"/>
    </source>
</evidence>
<dbReference type="EMBL" id="JAUUTY010000002">
    <property type="protein sequence ID" value="KAK1686708.1"/>
    <property type="molecule type" value="Genomic_DNA"/>
</dbReference>
<dbReference type="InterPro" id="IPR021109">
    <property type="entry name" value="Peptidase_aspartic_dom_sf"/>
</dbReference>
<feature type="compositionally biased region" description="Polar residues" evidence="16">
    <location>
        <begin position="275"/>
        <end position="285"/>
    </location>
</feature>
<dbReference type="GO" id="GO:0006310">
    <property type="term" value="P:DNA recombination"/>
    <property type="evidence" value="ECO:0007669"/>
    <property type="project" value="UniProtKB-KW"/>
</dbReference>
<keyword evidence="6" id="KW-0064">Aspartyl protease</keyword>
<evidence type="ECO:0000256" key="5">
    <source>
        <dbReference type="ARBA" id="ARBA00022723"/>
    </source>
</evidence>
<keyword evidence="14" id="KW-0233">DNA recombination</keyword>
<evidence type="ECO:0000256" key="4">
    <source>
        <dbReference type="ARBA" id="ARBA00022722"/>
    </source>
</evidence>
<dbReference type="CDD" id="cd01647">
    <property type="entry name" value="RT_LTR"/>
    <property type="match status" value="1"/>
</dbReference>
<dbReference type="SUPFAM" id="SSF53098">
    <property type="entry name" value="Ribonuclease H-like"/>
    <property type="match status" value="1"/>
</dbReference>
<dbReference type="InterPro" id="IPR041588">
    <property type="entry name" value="Integrase_H2C2"/>
</dbReference>
<dbReference type="InterPro" id="IPR001584">
    <property type="entry name" value="Integrase_cat-core"/>
</dbReference>
<keyword evidence="8" id="KW-0378">Hydrolase</keyword>
<reference evidence="19" key="1">
    <citation type="submission" date="2023-07" db="EMBL/GenBank/DDBJ databases">
        <title>A chromosome-level genome assembly of Lolium multiflorum.</title>
        <authorList>
            <person name="Chen Y."/>
            <person name="Copetti D."/>
            <person name="Kolliker R."/>
            <person name="Studer B."/>
        </authorList>
    </citation>
    <scope>NUCLEOTIDE SEQUENCE</scope>
    <source>
        <strain evidence="19">02402/16</strain>
        <tissue evidence="19">Leaf</tissue>
    </source>
</reference>
<dbReference type="GO" id="GO:0004190">
    <property type="term" value="F:aspartic-type endopeptidase activity"/>
    <property type="evidence" value="ECO:0007669"/>
    <property type="project" value="UniProtKB-KW"/>
</dbReference>
<evidence type="ECO:0000256" key="10">
    <source>
        <dbReference type="ARBA" id="ARBA00022908"/>
    </source>
</evidence>
<dbReference type="GO" id="GO:0046872">
    <property type="term" value="F:metal ion binding"/>
    <property type="evidence" value="ECO:0007669"/>
    <property type="project" value="UniProtKB-KW"/>
</dbReference>
<dbReference type="Pfam" id="PF19259">
    <property type="entry name" value="Ty3_capsid"/>
    <property type="match status" value="1"/>
</dbReference>
<keyword evidence="11" id="KW-0695">RNA-directed DNA polymerase</keyword>
<keyword evidence="4" id="KW-0540">Nuclease</keyword>
<keyword evidence="9" id="KW-0460">Magnesium</keyword>
<feature type="region of interest" description="Disordered" evidence="16">
    <location>
        <begin position="275"/>
        <end position="307"/>
    </location>
</feature>
<keyword evidence="2" id="KW-0808">Transferase</keyword>
<dbReference type="GO" id="GO:0004519">
    <property type="term" value="F:endonuclease activity"/>
    <property type="evidence" value="ECO:0007669"/>
    <property type="project" value="UniProtKB-KW"/>
</dbReference>
<dbReference type="FunFam" id="3.30.70.270:FF:000020">
    <property type="entry name" value="Transposon Tf2-6 polyprotein-like Protein"/>
    <property type="match status" value="1"/>
</dbReference>
<dbReference type="SUPFAM" id="SSF54160">
    <property type="entry name" value="Chromo domain-like"/>
    <property type="match status" value="1"/>
</dbReference>
<dbReference type="GO" id="GO:0003677">
    <property type="term" value="F:DNA binding"/>
    <property type="evidence" value="ECO:0007669"/>
    <property type="project" value="UniProtKB-KW"/>
</dbReference>
<feature type="compositionally biased region" description="Basic and acidic residues" evidence="16">
    <location>
        <begin position="291"/>
        <end position="307"/>
    </location>
</feature>
<dbReference type="FunFam" id="3.10.10.10:FF:000007">
    <property type="entry name" value="Retrovirus-related Pol polyprotein from transposon 17.6-like Protein"/>
    <property type="match status" value="1"/>
</dbReference>
<dbReference type="Pfam" id="PF08284">
    <property type="entry name" value="RVP_2"/>
    <property type="match status" value="1"/>
</dbReference>
<dbReference type="GO" id="GO:0006508">
    <property type="term" value="P:proteolysis"/>
    <property type="evidence" value="ECO:0007669"/>
    <property type="project" value="UniProtKB-KW"/>
</dbReference>
<gene>
    <name evidence="19" type="ORF">QYE76_047556</name>
</gene>
<proteinExistence type="predicted"/>
<dbReference type="Gene3D" id="3.10.20.370">
    <property type="match status" value="1"/>
</dbReference>
<evidence type="ECO:0000256" key="12">
    <source>
        <dbReference type="ARBA" id="ARBA00022932"/>
    </source>
</evidence>
<dbReference type="CDD" id="cd00303">
    <property type="entry name" value="retropepsin_like"/>
    <property type="match status" value="1"/>
</dbReference>
<feature type="domain" description="Integrase catalytic" evidence="18">
    <location>
        <begin position="1137"/>
        <end position="1299"/>
    </location>
</feature>
<dbReference type="InterPro" id="IPR016197">
    <property type="entry name" value="Chromo-like_dom_sf"/>
</dbReference>
<evidence type="ECO:0000256" key="13">
    <source>
        <dbReference type="ARBA" id="ARBA00023125"/>
    </source>
</evidence>
<dbReference type="InterPro" id="IPR050951">
    <property type="entry name" value="Retrovirus_Pol_polyprotein"/>
</dbReference>
<dbReference type="SUPFAM" id="SSF50630">
    <property type="entry name" value="Acid proteases"/>
    <property type="match status" value="1"/>
</dbReference>
<evidence type="ECO:0000256" key="15">
    <source>
        <dbReference type="ARBA" id="ARBA00023268"/>
    </source>
</evidence>
<dbReference type="GO" id="GO:0015074">
    <property type="term" value="P:DNA integration"/>
    <property type="evidence" value="ECO:0007669"/>
    <property type="project" value="UniProtKB-KW"/>
</dbReference>
<evidence type="ECO:0000313" key="19">
    <source>
        <dbReference type="EMBL" id="KAK1686708.1"/>
    </source>
</evidence>
<dbReference type="InterPro" id="IPR041577">
    <property type="entry name" value="RT_RNaseH_2"/>
</dbReference>
<dbReference type="GO" id="GO:0003887">
    <property type="term" value="F:DNA-directed DNA polymerase activity"/>
    <property type="evidence" value="ECO:0007669"/>
    <property type="project" value="UniProtKB-KW"/>
</dbReference>
<protein>
    <recommendedName>
        <fullName evidence="21">Reverse transcriptase</fullName>
    </recommendedName>
</protein>
<keyword evidence="15" id="KW-0511">Multifunctional enzyme</keyword>
<evidence type="ECO:0000256" key="8">
    <source>
        <dbReference type="ARBA" id="ARBA00022801"/>
    </source>
</evidence>
<organism evidence="19 20">
    <name type="scientific">Lolium multiflorum</name>
    <name type="common">Italian ryegrass</name>
    <name type="synonym">Lolium perenne subsp. multiflorum</name>
    <dbReference type="NCBI Taxonomy" id="4521"/>
    <lineage>
        <taxon>Eukaryota</taxon>
        <taxon>Viridiplantae</taxon>
        <taxon>Streptophyta</taxon>
        <taxon>Embryophyta</taxon>
        <taxon>Tracheophyta</taxon>
        <taxon>Spermatophyta</taxon>
        <taxon>Magnoliopsida</taxon>
        <taxon>Liliopsida</taxon>
        <taxon>Poales</taxon>
        <taxon>Poaceae</taxon>
        <taxon>BOP clade</taxon>
        <taxon>Pooideae</taxon>
        <taxon>Poodae</taxon>
        <taxon>Poeae</taxon>
        <taxon>Poeae Chloroplast Group 2 (Poeae type)</taxon>
        <taxon>Loliodinae</taxon>
        <taxon>Loliinae</taxon>
        <taxon>Lolium</taxon>
    </lineage>
</organism>
<evidence type="ECO:0000256" key="2">
    <source>
        <dbReference type="ARBA" id="ARBA00022679"/>
    </source>
</evidence>
<dbReference type="Pfam" id="PF17921">
    <property type="entry name" value="Integrase_H2C2"/>
    <property type="match status" value="1"/>
</dbReference>
<evidence type="ECO:0000256" key="7">
    <source>
        <dbReference type="ARBA" id="ARBA00022759"/>
    </source>
</evidence>
<dbReference type="Pfam" id="PF24626">
    <property type="entry name" value="SH3_Tf2-1"/>
    <property type="match status" value="1"/>
</dbReference>
<dbReference type="Gene3D" id="3.30.420.10">
    <property type="entry name" value="Ribonuclease H-like superfamily/Ribonuclease H"/>
    <property type="match status" value="1"/>
</dbReference>
<comment type="caution">
    <text evidence="19">The sequence shown here is derived from an EMBL/GenBank/DDBJ whole genome shotgun (WGS) entry which is preliminary data.</text>
</comment>
<keyword evidence="7" id="KW-0255">Endonuclease</keyword>
<evidence type="ECO:0000256" key="3">
    <source>
        <dbReference type="ARBA" id="ARBA00022695"/>
    </source>
</evidence>
<name>A0AAD8TS39_LOLMU</name>
<keyword evidence="3" id="KW-0548">Nucleotidyltransferase</keyword>
<evidence type="ECO:0000259" key="17">
    <source>
        <dbReference type="PROSITE" id="PS50878"/>
    </source>
</evidence>
<accession>A0AAD8TS39</accession>
<dbReference type="InterPro" id="IPR056924">
    <property type="entry name" value="SH3_Tf2-1"/>
</dbReference>
<dbReference type="Gene3D" id="3.30.70.270">
    <property type="match status" value="2"/>
</dbReference>
<dbReference type="Gene3D" id="3.10.10.10">
    <property type="entry name" value="HIV Type 1 Reverse Transcriptase, subunit A, domain 1"/>
    <property type="match status" value="1"/>
</dbReference>
<dbReference type="InterPro" id="IPR036397">
    <property type="entry name" value="RNaseH_sf"/>
</dbReference>
<dbReference type="Gene3D" id="1.10.340.70">
    <property type="match status" value="1"/>
</dbReference>
<feature type="compositionally biased region" description="Acidic residues" evidence="16">
    <location>
        <begin position="340"/>
        <end position="349"/>
    </location>
</feature>
<evidence type="ECO:0008006" key="21">
    <source>
        <dbReference type="Google" id="ProtNLM"/>
    </source>
</evidence>
<feature type="region of interest" description="Disordered" evidence="16">
    <location>
        <begin position="85"/>
        <end position="122"/>
    </location>
</feature>
<evidence type="ECO:0000256" key="9">
    <source>
        <dbReference type="ARBA" id="ARBA00022842"/>
    </source>
</evidence>
<keyword evidence="13" id="KW-0238">DNA-binding</keyword>
<evidence type="ECO:0000256" key="11">
    <source>
        <dbReference type="ARBA" id="ARBA00022918"/>
    </source>
</evidence>
<dbReference type="PROSITE" id="PS50878">
    <property type="entry name" value="RT_POL"/>
    <property type="match status" value="1"/>
</dbReference>
<dbReference type="Pfam" id="PF00665">
    <property type="entry name" value="rve"/>
    <property type="match status" value="1"/>
</dbReference>
<keyword evidence="1" id="KW-0645">Protease</keyword>
<dbReference type="InterPro" id="IPR043128">
    <property type="entry name" value="Rev_trsase/Diguanyl_cyclase"/>
</dbReference>
<feature type="compositionally biased region" description="Pro residues" evidence="16">
    <location>
        <begin position="358"/>
        <end position="367"/>
    </location>
</feature>
<dbReference type="InterPro" id="IPR043502">
    <property type="entry name" value="DNA/RNA_pol_sf"/>
</dbReference>
<dbReference type="InterPro" id="IPR012337">
    <property type="entry name" value="RNaseH-like_sf"/>
</dbReference>
<dbReference type="GO" id="GO:0003964">
    <property type="term" value="F:RNA-directed DNA polymerase activity"/>
    <property type="evidence" value="ECO:0007669"/>
    <property type="project" value="UniProtKB-KW"/>
</dbReference>
<dbReference type="SUPFAM" id="SSF56672">
    <property type="entry name" value="DNA/RNA polymerases"/>
    <property type="match status" value="1"/>
</dbReference>
<dbReference type="Gene3D" id="2.40.70.10">
    <property type="entry name" value="Acid Proteases"/>
    <property type="match status" value="1"/>
</dbReference>
<dbReference type="Pfam" id="PF00078">
    <property type="entry name" value="RVT_1"/>
    <property type="match status" value="1"/>
</dbReference>
<keyword evidence="20" id="KW-1185">Reference proteome</keyword>
<dbReference type="Pfam" id="PF17919">
    <property type="entry name" value="RT_RNaseH_2"/>
    <property type="match status" value="1"/>
</dbReference>
<evidence type="ECO:0000259" key="18">
    <source>
        <dbReference type="PROSITE" id="PS50994"/>
    </source>
</evidence>
<evidence type="ECO:0000256" key="1">
    <source>
        <dbReference type="ARBA" id="ARBA00022670"/>
    </source>
</evidence>
<keyword evidence="12" id="KW-0239">DNA-directed DNA polymerase</keyword>
<feature type="region of interest" description="Disordered" evidence="16">
    <location>
        <begin position="334"/>
        <end position="369"/>
    </location>
</feature>
<sequence>MERLEQQQEEAALLAAAQEQARAEEEIGGRLPREVLTINRRLDLQQQSMEKIQADMGNLVAMVTQLSTSLGKQPAAATLAPAVSATPASFSTPPHHLSPILEGATPSDPSASASTTSHHPSARPLQFGVFDLAGINNDHKMKWAAAHIRGKAKVWLNNCNVQPQLMNWIQFRELLLDRFPEAGAHDTMDQFQQLKQLTTVNVYIDTFEEWMTMMKKDHDYLPEHFFTLRFITGLKETIKHVVKTHKPPDLRSAFWYARQEEQAYLAVNKRQSTISITNRAPNGNQVARPPPPREQRPKPVPNRNKEKGQCWYCPEQWSFGHKCESIKSIIHALQMQGHSDDEEEEEVAEPVELQKEAVPPPPPPPPDQAQVNMMKLSVQALHGMPGEGTLSVQIHIAGKTTMALIDTGSTNTFLDSTFVQSQNLQEISIPPRSVTVAGGGELACTTIVPQCSYKLQDTEFTNDFHVLPLKGYDIILGANWLKKFSPNFIDWEKRSIAVYHKGNWLTLMDHQVRGKHCVISAKACSKLLAQGASAYVLQLNPQALSDLQNSEKSTATAVADILGQFQDIFEEPHGLPPSRSCDHSIPLKEGSTPPNIRPYRMPHKQKNLVEELIRDLLLKCEIRPSTSPYSSPAILVRKKDKTWRLCVDYRQLNALTIKNKYPIPVIEDLLDKLQGAKIFSKLDLRSGYHQIRMNPSDIAKTAYRTHLGHYEYLVMPFGLTNAPATFQELMNSVFAPLLRKFVLVFFDDILIYSPSVQEHKRHLKTVLQLLRDHQLKVKMSKCMFATETVEYLGHILSGSGVATDPSKIADILSWKTPTTVTQLRGFLGLTGYYRRFVKHYAITCRPLHEALKKDKFQWGPLQEQAFQLLKQAMTSPPVLALPNFDIPFVLETDACATGLGAVLMQSGKPIAFFSKAIGPKAASLSIYEKEAMAILEALKKWRHYLLGNKLTIKTDQRSLKYLASQRLLEGIQHKLMMKLLEFDYLIEYKKGSQNTVADALSRKDQPAHECSAISAAVPSWVIDVEASYIGDDTCLQLLQELALNPNSHPHYTLKAGLLRYKNRIVIGNATDLRSKLFHTFHSSSFGGHSGQRVTYHRLKQVFFWPNMKQYIDSNINQCPVCHLSKTERVQYPGLLQPLNIPKRKWGEISMDFVEGLPKSHGKDVILVVVDRLTKYAHFLPMSHPYSVHTVAQLFIDNIFKLHDMPAVIVSDRDRIFTSKMWHEVFAALKVDLRFSTAYHPETDGQTERVNQSLEQYLRSMAFLEPQKWSEWLPLAEWWYNSAYHTAIKTSPFQALYEYTPPQIQEIVIPEDALPETQATLREKDHMIKTLQKNLVYAQSKMKKFADAKRTPRNFDVGDAVYLKMQPYREKALGLGNAPKLTSKYYGPFRILSKVGNLAYKLQLPPGTLLHDVFHVNQLKKHLGPAAVPNAKLPMLTPQGKLKVKPQAILDIRQVPRSVGDYDVAVPQWLVHWENMAEEEATWEDAHYMMATFPGYHP</sequence>